<dbReference type="Pfam" id="PF08369">
    <property type="entry name" value="PCP_red"/>
    <property type="match status" value="1"/>
</dbReference>
<dbReference type="InterPro" id="IPR042298">
    <property type="entry name" value="P-CP_red_C"/>
</dbReference>
<dbReference type="RefSeq" id="WP_292002486.1">
    <property type="nucleotide sequence ID" value="NZ_LVWG01000021.1"/>
</dbReference>
<feature type="domain" description="Light-independent protochlorophyllide reductase subunit B-like C-terminal" evidence="1">
    <location>
        <begin position="158"/>
        <end position="202"/>
    </location>
</feature>
<dbReference type="EMBL" id="LVWG01000021">
    <property type="protein sequence ID" value="KZK74687.1"/>
    <property type="molecule type" value="Genomic_DNA"/>
</dbReference>
<evidence type="ECO:0000259" key="2">
    <source>
        <dbReference type="Pfam" id="PF12724"/>
    </source>
</evidence>
<protein>
    <submittedName>
        <fullName evidence="3">Protochlorophyllide oxidoreductase</fullName>
    </submittedName>
</protein>
<evidence type="ECO:0000313" key="4">
    <source>
        <dbReference type="Proteomes" id="UP000076481"/>
    </source>
</evidence>
<dbReference type="InterPro" id="IPR029039">
    <property type="entry name" value="Flavoprotein-like_sf"/>
</dbReference>
<sequence length="208" mass="23322">MKAVILYDSKTQGGSTEVLIDSIGQLLAESGLYVEKAKCIATADYSFVKEFDIVILGAPVYNFVVSPQLLGAFLQGNLKKHLKKKRVALFLTCGTPESMAAVFYLPQLKIHLLTNRILVEKIFNPVESSDGNAIESFVDDLLEQYERSVVSRKRSVIWSDEAQDLLEAVPGFLQEKIRSMAEEYAMKKGYKEITVEMLETARDEMGEK</sequence>
<proteinExistence type="predicted"/>
<name>A0A165M171_PELLU</name>
<dbReference type="GO" id="GO:0016491">
    <property type="term" value="F:oxidoreductase activity"/>
    <property type="evidence" value="ECO:0007669"/>
    <property type="project" value="InterPro"/>
</dbReference>
<dbReference type="Pfam" id="PF12724">
    <property type="entry name" value="Flavodoxin_5"/>
    <property type="match status" value="1"/>
</dbReference>
<dbReference type="GO" id="GO:0015979">
    <property type="term" value="P:photosynthesis"/>
    <property type="evidence" value="ECO:0007669"/>
    <property type="project" value="InterPro"/>
</dbReference>
<feature type="domain" description="Flavodoxin" evidence="2">
    <location>
        <begin position="5"/>
        <end position="98"/>
    </location>
</feature>
<accession>A0A165M171</accession>
<dbReference type="InterPro" id="IPR026816">
    <property type="entry name" value="Flavodoxin_dom"/>
</dbReference>
<organism evidence="3 4">
    <name type="scientific">Pelodictyon luteolum</name>
    <dbReference type="NCBI Taxonomy" id="1100"/>
    <lineage>
        <taxon>Bacteria</taxon>
        <taxon>Pseudomonadati</taxon>
        <taxon>Chlorobiota</taxon>
        <taxon>Chlorobiia</taxon>
        <taxon>Chlorobiales</taxon>
        <taxon>Chlorobiaceae</taxon>
        <taxon>Chlorobium/Pelodictyon group</taxon>
        <taxon>Pelodictyon</taxon>
    </lineage>
</organism>
<dbReference type="Gene3D" id="1.10.8.550">
    <property type="entry name" value="Proto-chlorophyllide reductase 57 kD subunit B"/>
    <property type="match status" value="1"/>
</dbReference>
<evidence type="ECO:0000313" key="3">
    <source>
        <dbReference type="EMBL" id="KZK74687.1"/>
    </source>
</evidence>
<dbReference type="Gene3D" id="3.40.50.360">
    <property type="match status" value="1"/>
</dbReference>
<dbReference type="InterPro" id="IPR013580">
    <property type="entry name" value="LI-POR_suB-like_C"/>
</dbReference>
<comment type="caution">
    <text evidence="3">The sequence shown here is derived from an EMBL/GenBank/DDBJ whole genome shotgun (WGS) entry which is preliminary data.</text>
</comment>
<reference evidence="3 4" key="1">
    <citation type="submission" date="2016-03" db="EMBL/GenBank/DDBJ databases">
        <title>Speciation and ecological success in dimly lit waters: horizontal gene transfer in a green sulfur bacteria bloom unveiled by metagenomic assembly.</title>
        <authorList>
            <person name="Llorens-Mares T."/>
            <person name="Liu Z."/>
            <person name="Allen L.Z."/>
            <person name="Rusch D.B."/>
            <person name="Craig M.T."/>
            <person name="Dupont C.L."/>
            <person name="Bryant D.A."/>
            <person name="Casamayor E.O."/>
        </authorList>
    </citation>
    <scope>NUCLEOTIDE SEQUENCE [LARGE SCALE GENOMIC DNA]</scope>
    <source>
        <strain evidence="3">CIII</strain>
    </source>
</reference>
<evidence type="ECO:0000259" key="1">
    <source>
        <dbReference type="Pfam" id="PF08369"/>
    </source>
</evidence>
<dbReference type="SUPFAM" id="SSF52218">
    <property type="entry name" value="Flavoproteins"/>
    <property type="match status" value="1"/>
</dbReference>
<dbReference type="GO" id="GO:0015995">
    <property type="term" value="P:chlorophyll biosynthetic process"/>
    <property type="evidence" value="ECO:0007669"/>
    <property type="project" value="InterPro"/>
</dbReference>
<dbReference type="Proteomes" id="UP000076481">
    <property type="component" value="Unassembled WGS sequence"/>
</dbReference>
<gene>
    <name evidence="3" type="ORF">A3K90_09615</name>
</gene>
<dbReference type="AlphaFoldDB" id="A0A165M171"/>